<dbReference type="CDD" id="cd03586">
    <property type="entry name" value="PolY_Pol_IV_kappa"/>
    <property type="match status" value="1"/>
</dbReference>
<comment type="function">
    <text evidence="6">Poorly processive, error-prone DNA polymerase involved in untargeted mutagenesis. Copies undamaged DNA at stalled replication forks, which arise in vivo from mismatched or misaligned primer ends. These misaligned primers can be extended by PolIV. Exhibits no 3'-5' exonuclease (proofreading) activity. May be involved in translesional synthesis, in conjunction with the beta clamp from PolIII.</text>
</comment>
<dbReference type="Proteomes" id="UP000265862">
    <property type="component" value="Unassembled WGS sequence"/>
</dbReference>
<dbReference type="InterPro" id="IPR043128">
    <property type="entry name" value="Rev_trsase/Diguanyl_cyclase"/>
</dbReference>
<dbReference type="Gene3D" id="3.30.1490.100">
    <property type="entry name" value="DNA polymerase, Y-family, little finger domain"/>
    <property type="match status" value="1"/>
</dbReference>
<dbReference type="Gene3D" id="1.10.150.20">
    <property type="entry name" value="5' to 3' exonuclease, C-terminal subdomain"/>
    <property type="match status" value="1"/>
</dbReference>
<dbReference type="PROSITE" id="PS50173">
    <property type="entry name" value="UMUC"/>
    <property type="match status" value="1"/>
</dbReference>
<keyword evidence="11" id="KW-1185">Reference proteome</keyword>
<comment type="similarity">
    <text evidence="1 6">Belongs to the DNA polymerase type-Y family.</text>
</comment>
<feature type="site" description="Substrate discrimination" evidence="6">
    <location>
        <position position="60"/>
    </location>
</feature>
<comment type="cofactor">
    <cofactor evidence="6">
        <name>Mg(2+)</name>
        <dbReference type="ChEBI" id="CHEBI:18420"/>
    </cofactor>
    <text evidence="6">Binds 2 magnesium ions per subunit.</text>
</comment>
<keyword evidence="4 6" id="KW-0235">DNA replication</keyword>
<name>A0A396STG2_9LACO</name>
<dbReference type="GO" id="GO:0003887">
    <property type="term" value="F:DNA-directed DNA polymerase activity"/>
    <property type="evidence" value="ECO:0007669"/>
    <property type="project" value="UniProtKB-UniRule"/>
</dbReference>
<comment type="caution">
    <text evidence="9">The sequence shown here is derived from an EMBL/GenBank/DDBJ whole genome shotgun (WGS) entry which is preliminary data.</text>
</comment>
<keyword evidence="5 6" id="KW-0239">DNA-directed DNA polymerase</keyword>
<dbReference type="InterPro" id="IPR036775">
    <property type="entry name" value="DNA_pol_Y-fam_lit_finger_sf"/>
</dbReference>
<evidence type="ECO:0000256" key="3">
    <source>
        <dbReference type="ARBA" id="ARBA00022695"/>
    </source>
</evidence>
<evidence type="ECO:0000256" key="4">
    <source>
        <dbReference type="ARBA" id="ARBA00022705"/>
    </source>
</evidence>
<feature type="binding site" evidence="6">
    <location>
        <position position="155"/>
    </location>
    <ligand>
        <name>Mg(2+)</name>
        <dbReference type="ChEBI" id="CHEBI:18420"/>
    </ligand>
</feature>
<protein>
    <recommendedName>
        <fullName evidence="6">DNA polymerase IV</fullName>
        <shortName evidence="6">Pol IV</shortName>
        <ecNumber evidence="6">2.7.7.7</ecNumber>
    </recommendedName>
</protein>
<evidence type="ECO:0000256" key="5">
    <source>
        <dbReference type="ARBA" id="ARBA00022932"/>
    </source>
</evidence>
<dbReference type="InterPro" id="IPR001126">
    <property type="entry name" value="UmuC"/>
</dbReference>
<evidence type="ECO:0000313" key="8">
    <source>
        <dbReference type="EMBL" id="RHW51470.1"/>
    </source>
</evidence>
<comment type="catalytic activity">
    <reaction evidence="6">
        <text>DNA(n) + a 2'-deoxyribonucleoside 5'-triphosphate = DNA(n+1) + diphosphate</text>
        <dbReference type="Rhea" id="RHEA:22508"/>
        <dbReference type="Rhea" id="RHEA-COMP:17339"/>
        <dbReference type="Rhea" id="RHEA-COMP:17340"/>
        <dbReference type="ChEBI" id="CHEBI:33019"/>
        <dbReference type="ChEBI" id="CHEBI:61560"/>
        <dbReference type="ChEBI" id="CHEBI:173112"/>
        <dbReference type="EC" id="2.7.7.7"/>
    </reaction>
</comment>
<reference evidence="10 11" key="1">
    <citation type="submission" date="2018-07" db="EMBL/GenBank/DDBJ databases">
        <title>Genome sequences of six Lactobacillus spp. isolated from bumble bee guts.</title>
        <authorList>
            <person name="Motta E.V.S."/>
            <person name="Moran N.A."/>
        </authorList>
    </citation>
    <scope>NUCLEOTIDE SEQUENCE [LARGE SCALE GENOMIC DNA]</scope>
    <source>
        <strain evidence="8 11">BI-4G</strain>
        <strain evidence="9 10">OCC3</strain>
    </source>
</reference>
<dbReference type="Pfam" id="PF11798">
    <property type="entry name" value="IMS_HHH"/>
    <property type="match status" value="1"/>
</dbReference>
<keyword evidence="6" id="KW-0234">DNA repair</keyword>
<dbReference type="GO" id="GO:0006261">
    <property type="term" value="P:DNA-templated DNA replication"/>
    <property type="evidence" value="ECO:0007669"/>
    <property type="project" value="UniProtKB-UniRule"/>
</dbReference>
<keyword evidence="2 6" id="KW-0515">Mutator protein</keyword>
<dbReference type="GO" id="GO:0006281">
    <property type="term" value="P:DNA repair"/>
    <property type="evidence" value="ECO:0007669"/>
    <property type="project" value="UniProtKB-UniRule"/>
</dbReference>
<dbReference type="Gene3D" id="3.30.70.270">
    <property type="match status" value="1"/>
</dbReference>
<evidence type="ECO:0000256" key="2">
    <source>
        <dbReference type="ARBA" id="ARBA00022457"/>
    </source>
</evidence>
<evidence type="ECO:0000313" key="9">
    <source>
        <dbReference type="EMBL" id="RHW53950.1"/>
    </source>
</evidence>
<comment type="subcellular location">
    <subcellularLocation>
        <location evidence="6">Cytoplasm</location>
    </subcellularLocation>
</comment>
<keyword evidence="6" id="KW-0460">Magnesium</keyword>
<dbReference type="EC" id="2.7.7.7" evidence="6"/>
<dbReference type="InterPro" id="IPR022880">
    <property type="entry name" value="DNApol_IV"/>
</dbReference>
<keyword evidence="6" id="KW-0479">Metal-binding</keyword>
<dbReference type="Pfam" id="PF00817">
    <property type="entry name" value="IMS"/>
    <property type="match status" value="1"/>
</dbReference>
<keyword evidence="6" id="KW-0238">DNA-binding</keyword>
<evidence type="ECO:0000256" key="1">
    <source>
        <dbReference type="ARBA" id="ARBA00010945"/>
    </source>
</evidence>
<comment type="subunit">
    <text evidence="6">Monomer.</text>
</comment>
<keyword evidence="6" id="KW-0227">DNA damage</keyword>
<accession>A0A396STG2</accession>
<feature type="binding site" evidence="6">
    <location>
        <position position="55"/>
    </location>
    <ligand>
        <name>Mg(2+)</name>
        <dbReference type="ChEBI" id="CHEBI:18420"/>
    </ligand>
</feature>
<dbReference type="SUPFAM" id="SSF56672">
    <property type="entry name" value="DNA/RNA polymerases"/>
    <property type="match status" value="1"/>
</dbReference>
<keyword evidence="3 6" id="KW-0548">Nucleotidyltransferase</keyword>
<dbReference type="AlphaFoldDB" id="A0A396STG2"/>
<evidence type="ECO:0000313" key="10">
    <source>
        <dbReference type="Proteomes" id="UP000265862"/>
    </source>
</evidence>
<dbReference type="EMBL" id="QOCV01000008">
    <property type="protein sequence ID" value="RHW53950.1"/>
    <property type="molecule type" value="Genomic_DNA"/>
</dbReference>
<dbReference type="PANTHER" id="PTHR11076">
    <property type="entry name" value="DNA REPAIR POLYMERASE UMUC / TRANSFERASE FAMILY MEMBER"/>
    <property type="match status" value="1"/>
</dbReference>
<gene>
    <name evidence="6" type="primary">dinB</name>
    <name evidence="8" type="ORF">DS834_04925</name>
    <name evidence="9" type="ORF">DS835_05430</name>
</gene>
<dbReference type="SUPFAM" id="SSF100879">
    <property type="entry name" value="Lesion bypass DNA polymerase (Y-family), little finger domain"/>
    <property type="match status" value="1"/>
</dbReference>
<sequence length="411" mass="46542">MKLDKNQSSICHIGWGQKRLSKFLTCQLSIGFMNSVVTAELLPKNDTHRRIIHLDMDAFYASIEMRDNPILKNKALVIGQDPRQNNGHGVVATANYIARKFGVHSAMPSIKALQLIPAEKLVFLQPDFEKYHRVSAEIHELMYEITDMVQSIAWDEAYLDVTKNKLGLTSTVEIAVKLQTKIVQELGLTCSFGATYNKFLAKMGSEYAKPFGRTVILPGEAKKFLAKQKLTSFYGIGPKTQAKLAEMGIYTGKDLQQTNVRTLIKYFNKLGYLMAAHANGIDPSRVVPDDEQKRKSIGIERTYEPCIYDQQTALTQLRNYTVTLSRKLEKSDLYAHTLVLKLRNNEFQTITKRQKLAHASRNSFEFYDVVKELFMPLANSFLSSGIRLLGITVTDFSKADFTNIDLDLFSD</sequence>
<dbReference type="InterPro" id="IPR043502">
    <property type="entry name" value="DNA/RNA_pol_sf"/>
</dbReference>
<dbReference type="GO" id="GO:0042276">
    <property type="term" value="P:error-prone translesion synthesis"/>
    <property type="evidence" value="ECO:0007669"/>
    <property type="project" value="TreeGrafter"/>
</dbReference>
<dbReference type="Proteomes" id="UP000283380">
    <property type="component" value="Unassembled WGS sequence"/>
</dbReference>
<dbReference type="GO" id="GO:0003684">
    <property type="term" value="F:damaged DNA binding"/>
    <property type="evidence" value="ECO:0007669"/>
    <property type="project" value="InterPro"/>
</dbReference>
<proteinExistence type="inferred from homology"/>
<evidence type="ECO:0000256" key="6">
    <source>
        <dbReference type="HAMAP-Rule" id="MF_01113"/>
    </source>
</evidence>
<dbReference type="GO" id="GO:0005829">
    <property type="term" value="C:cytosol"/>
    <property type="evidence" value="ECO:0007669"/>
    <property type="project" value="TreeGrafter"/>
</dbReference>
<evidence type="ECO:0000313" key="11">
    <source>
        <dbReference type="Proteomes" id="UP000283380"/>
    </source>
</evidence>
<dbReference type="NCBIfam" id="NF002677">
    <property type="entry name" value="PRK02406.1"/>
    <property type="match status" value="1"/>
</dbReference>
<evidence type="ECO:0000259" key="7">
    <source>
        <dbReference type="PROSITE" id="PS50173"/>
    </source>
</evidence>
<keyword evidence="6 9" id="KW-0808">Transferase</keyword>
<feature type="active site" evidence="6">
    <location>
        <position position="156"/>
    </location>
</feature>
<dbReference type="InterPro" id="IPR050116">
    <property type="entry name" value="DNA_polymerase-Y"/>
</dbReference>
<dbReference type="GO" id="GO:0009432">
    <property type="term" value="P:SOS response"/>
    <property type="evidence" value="ECO:0007669"/>
    <property type="project" value="TreeGrafter"/>
</dbReference>
<keyword evidence="6" id="KW-0963">Cytoplasm</keyword>
<dbReference type="Gene3D" id="3.40.1170.60">
    <property type="match status" value="1"/>
</dbReference>
<feature type="domain" description="UmuC" evidence="7">
    <location>
        <begin position="51"/>
        <end position="237"/>
    </location>
</feature>
<dbReference type="Pfam" id="PF11799">
    <property type="entry name" value="IMS_C"/>
    <property type="match status" value="1"/>
</dbReference>
<dbReference type="InterPro" id="IPR024728">
    <property type="entry name" value="PolY_HhH_motif"/>
</dbReference>
<dbReference type="InterPro" id="IPR017961">
    <property type="entry name" value="DNA_pol_Y-fam_little_finger"/>
</dbReference>
<dbReference type="PANTHER" id="PTHR11076:SF33">
    <property type="entry name" value="DNA POLYMERASE KAPPA"/>
    <property type="match status" value="1"/>
</dbReference>
<dbReference type="GO" id="GO:0000287">
    <property type="term" value="F:magnesium ion binding"/>
    <property type="evidence" value="ECO:0007669"/>
    <property type="project" value="UniProtKB-UniRule"/>
</dbReference>
<dbReference type="HAMAP" id="MF_01113">
    <property type="entry name" value="DNApol_IV"/>
    <property type="match status" value="1"/>
</dbReference>
<dbReference type="EMBL" id="QOCU01000005">
    <property type="protein sequence ID" value="RHW51470.1"/>
    <property type="molecule type" value="Genomic_DNA"/>
</dbReference>
<organism evidence="9 10">
    <name type="scientific">Lactobacillus bombicola</name>
    <dbReference type="NCBI Taxonomy" id="1505723"/>
    <lineage>
        <taxon>Bacteria</taxon>
        <taxon>Bacillati</taxon>
        <taxon>Bacillota</taxon>
        <taxon>Bacilli</taxon>
        <taxon>Lactobacillales</taxon>
        <taxon>Lactobacillaceae</taxon>
        <taxon>Lactobacillus</taxon>
    </lineage>
</organism>